<gene>
    <name evidence="2" type="ORF">Krac_9603</name>
</gene>
<evidence type="ECO:0000313" key="2">
    <source>
        <dbReference type="EMBL" id="EFH88194.1"/>
    </source>
</evidence>
<dbReference type="Proteomes" id="UP000004508">
    <property type="component" value="Unassembled WGS sequence"/>
</dbReference>
<reference evidence="2 3" key="1">
    <citation type="journal article" date="2011" name="Stand. Genomic Sci.">
        <title>Non-contiguous finished genome sequence and contextual data of the filamentous soil bacterium Ktedonobacter racemifer type strain (SOSP1-21).</title>
        <authorList>
            <person name="Chang Y.J."/>
            <person name="Land M."/>
            <person name="Hauser L."/>
            <person name="Chertkov O."/>
            <person name="Del Rio T.G."/>
            <person name="Nolan M."/>
            <person name="Copeland A."/>
            <person name="Tice H."/>
            <person name="Cheng J.F."/>
            <person name="Lucas S."/>
            <person name="Han C."/>
            <person name="Goodwin L."/>
            <person name="Pitluck S."/>
            <person name="Ivanova N."/>
            <person name="Ovchinikova G."/>
            <person name="Pati A."/>
            <person name="Chen A."/>
            <person name="Palaniappan K."/>
            <person name="Mavromatis K."/>
            <person name="Liolios K."/>
            <person name="Brettin T."/>
            <person name="Fiebig A."/>
            <person name="Rohde M."/>
            <person name="Abt B."/>
            <person name="Goker M."/>
            <person name="Detter J.C."/>
            <person name="Woyke T."/>
            <person name="Bristow J."/>
            <person name="Eisen J.A."/>
            <person name="Markowitz V."/>
            <person name="Hugenholtz P."/>
            <person name="Kyrpides N.C."/>
            <person name="Klenk H.P."/>
            <person name="Lapidus A."/>
        </authorList>
    </citation>
    <scope>NUCLEOTIDE SEQUENCE [LARGE SCALE GENOMIC DNA]</scope>
    <source>
        <strain evidence="3">DSM 44963</strain>
    </source>
</reference>
<feature type="transmembrane region" description="Helical" evidence="1">
    <location>
        <begin position="16"/>
        <end position="33"/>
    </location>
</feature>
<accession>D6TCT0</accession>
<keyword evidence="1" id="KW-0812">Transmembrane</keyword>
<comment type="caution">
    <text evidence="2">The sequence shown here is derived from an EMBL/GenBank/DDBJ whole genome shotgun (WGS) entry which is preliminary data.</text>
</comment>
<keyword evidence="3" id="KW-1185">Reference proteome</keyword>
<keyword evidence="1" id="KW-1133">Transmembrane helix</keyword>
<protein>
    <submittedName>
        <fullName evidence="2">Uncharacterized protein</fullName>
    </submittedName>
</protein>
<evidence type="ECO:0000256" key="1">
    <source>
        <dbReference type="SAM" id="Phobius"/>
    </source>
</evidence>
<dbReference type="EMBL" id="ADVG01000001">
    <property type="protein sequence ID" value="EFH88194.1"/>
    <property type="molecule type" value="Genomic_DNA"/>
</dbReference>
<dbReference type="InParanoid" id="D6TCT0"/>
<sequence length="36" mass="4063">MRVSSICSVAPWTKDFLLTTNVWFLLVALLLLVKAL</sequence>
<proteinExistence type="predicted"/>
<name>D6TCT0_KTERA</name>
<keyword evidence="1" id="KW-0472">Membrane</keyword>
<evidence type="ECO:0000313" key="3">
    <source>
        <dbReference type="Proteomes" id="UP000004508"/>
    </source>
</evidence>
<organism evidence="2 3">
    <name type="scientific">Ktedonobacter racemifer DSM 44963</name>
    <dbReference type="NCBI Taxonomy" id="485913"/>
    <lineage>
        <taxon>Bacteria</taxon>
        <taxon>Bacillati</taxon>
        <taxon>Chloroflexota</taxon>
        <taxon>Ktedonobacteria</taxon>
        <taxon>Ktedonobacterales</taxon>
        <taxon>Ktedonobacteraceae</taxon>
        <taxon>Ktedonobacter</taxon>
    </lineage>
</organism>
<dbReference type="AlphaFoldDB" id="D6TCT0"/>